<dbReference type="AlphaFoldDB" id="A0A4P7BJ33"/>
<dbReference type="GO" id="GO:0008237">
    <property type="term" value="F:metallopeptidase activity"/>
    <property type="evidence" value="ECO:0007669"/>
    <property type="project" value="InterPro"/>
</dbReference>
<feature type="domain" description="Dockerin" evidence="3">
    <location>
        <begin position="941"/>
        <end position="1006"/>
    </location>
</feature>
<dbReference type="InterPro" id="IPR024079">
    <property type="entry name" value="MetalloPept_cat_dom_sf"/>
</dbReference>
<accession>A0A4P7BJ33</accession>
<keyword evidence="6" id="KW-1185">Reference proteome</keyword>
<dbReference type="SUPFAM" id="SSF55486">
    <property type="entry name" value="Metalloproteases ('zincins'), catalytic domain"/>
    <property type="match status" value="1"/>
</dbReference>
<protein>
    <recommendedName>
        <fullName evidence="3">Dockerin domain-containing protein</fullName>
    </recommendedName>
</protein>
<proteinExistence type="predicted"/>
<sequence>MKLKFSTPSGQDGLNCPRRARGPGARTTLALCIALGWTAALAPAQAAQAGAPVATQAAAPYWQSVAVPPDGVTTGGGRQLSVKPRKFHASILDKGGMKSLTAGTPMERADGAVVGQQTISLPHPDGGYQRFVIVESPIMEAGLAAKHPDIKTYKGRGLDDPGATLRMDITPLGLHASVRSTSGNWYVDPYYHLDDSLYASYHRADLPNQHGPLFERDMGNGGAEARLSLSRSFYRAGDTLEVRGAGFAPGATVNVTVRAEGETAPLQTVVATADADGVVKATLRADQKGATGAYEVSASDGTRTGNVAYHVVADDAANVSTGTQLRTYRLALVTDPSYANYFGSANVTAAKVTLINRVTQIYEDETSIRLVLIDGTDALNLNTTAQMTGTNGPCGEAACYTPSQASGCGGGLLGRNRIVTGLLAGASNFDIGHIALGLNGGGVASLGVVGGNYKAQGCTGVPTPVGDYFAVDYVAHEMGHQFSGNHTFDGANGSCTGGNRNPETSVEPGSGSSIMAYAGICGPDNLQPHSDPYWSQRSFDEIVAYTSGPEEDLNEVQQVVLRGFANASQQFQLRWNGKLTAPIVRGNGLTGARIKTALQAIEGWPAGGVVTIASVTNAGFTATFGGQMAGTNVTPLEVVNCSAGCSGFVGEIVAGGPTNRRGKITATGNVAPVVTAPQGYTIPVRTPFALTGSATDGDGDALTYMWEQNDRGGDDGVDLLGNARVSGPLFRQFGERAVVTSTGTIQYNSPGENHTTADPTRVFPDIAQILANNTNAETGACPTPAATPTAADIDCYSELLPTAAYRGVPGENANPASLNFRLTARDGQGGVASANTKLTLAPNAGPFRVTSHNGAATVAGGSTQTVTWSVANTNAAPVNTASVRITLSTDGGKTYPHVLAASTPNTGSKAVTLPAVATATGRIKVEAIGNVFFDVSNANLRITLAGDVNGDGTVACADLAIVKAAIGKRTGQPGYEARADVNGDGVIDLRDLTTVSQGLPAGTACN</sequence>
<dbReference type="EMBL" id="CP038026">
    <property type="protein sequence ID" value="QBQ38901.1"/>
    <property type="molecule type" value="Genomic_DNA"/>
</dbReference>
<name>A0A4P7BJ33_9BURK</name>
<dbReference type="GO" id="GO:0004553">
    <property type="term" value="F:hydrolase activity, hydrolyzing O-glycosyl compounds"/>
    <property type="evidence" value="ECO:0007669"/>
    <property type="project" value="InterPro"/>
</dbReference>
<dbReference type="Gene3D" id="2.60.40.230">
    <property type="entry name" value="Neocarzinostatin-like"/>
    <property type="match status" value="1"/>
</dbReference>
<feature type="signal peptide" evidence="2">
    <location>
        <begin position="1"/>
        <end position="46"/>
    </location>
</feature>
<evidence type="ECO:0000259" key="3">
    <source>
        <dbReference type="PROSITE" id="PS51766"/>
    </source>
</evidence>
<dbReference type="Proteomes" id="UP000619512">
    <property type="component" value="Unassembled WGS sequence"/>
</dbReference>
<evidence type="ECO:0000313" key="6">
    <source>
        <dbReference type="Proteomes" id="UP000294359"/>
    </source>
</evidence>
<organism evidence="4 7">
    <name type="scientific">Pseudoduganella plicata</name>
    <dbReference type="NCBI Taxonomy" id="321984"/>
    <lineage>
        <taxon>Bacteria</taxon>
        <taxon>Pseudomonadati</taxon>
        <taxon>Pseudomonadota</taxon>
        <taxon>Betaproteobacteria</taxon>
        <taxon>Burkholderiales</taxon>
        <taxon>Oxalobacteraceae</taxon>
        <taxon>Telluria group</taxon>
        <taxon>Pseudoduganella</taxon>
    </lineage>
</organism>
<evidence type="ECO:0000313" key="5">
    <source>
        <dbReference type="EMBL" id="QBQ38901.1"/>
    </source>
</evidence>
<feature type="region of interest" description="Disordered" evidence="1">
    <location>
        <begin position="1"/>
        <end position="21"/>
    </location>
</feature>
<evidence type="ECO:0000313" key="7">
    <source>
        <dbReference type="Proteomes" id="UP000619512"/>
    </source>
</evidence>
<dbReference type="CDD" id="cd14256">
    <property type="entry name" value="Dockerin_I"/>
    <property type="match status" value="1"/>
</dbReference>
<reference evidence="4" key="3">
    <citation type="submission" date="2022-12" db="EMBL/GenBank/DDBJ databases">
        <authorList>
            <person name="Sun Q."/>
            <person name="Kim S."/>
        </authorList>
    </citation>
    <scope>NUCLEOTIDE SEQUENCE</scope>
    <source>
        <strain evidence="4">KCTC 12344</strain>
    </source>
</reference>
<dbReference type="InterPro" id="IPR016134">
    <property type="entry name" value="Dockerin_dom"/>
</dbReference>
<dbReference type="Proteomes" id="UP000294359">
    <property type="component" value="Chromosome"/>
</dbReference>
<dbReference type="InterPro" id="IPR018247">
    <property type="entry name" value="EF_Hand_1_Ca_BS"/>
</dbReference>
<dbReference type="SUPFAM" id="SSF63446">
    <property type="entry name" value="Type I dockerin domain"/>
    <property type="match status" value="1"/>
</dbReference>
<dbReference type="PROSITE" id="PS00018">
    <property type="entry name" value="EF_HAND_1"/>
    <property type="match status" value="1"/>
</dbReference>
<gene>
    <name evidence="5" type="ORF">E1742_24145</name>
    <name evidence="4" type="ORF">GCM10007388_48540</name>
</gene>
<dbReference type="Pfam" id="PF00404">
    <property type="entry name" value="Dockerin_1"/>
    <property type="match status" value="1"/>
</dbReference>
<dbReference type="InterPro" id="IPR002105">
    <property type="entry name" value="Dockerin_1_rpt"/>
</dbReference>
<dbReference type="OrthoDB" id="5242130at2"/>
<dbReference type="Gene3D" id="1.10.1330.10">
    <property type="entry name" value="Dockerin domain"/>
    <property type="match status" value="1"/>
</dbReference>
<dbReference type="Pfam" id="PF13574">
    <property type="entry name" value="Reprolysin_2"/>
    <property type="match status" value="1"/>
</dbReference>
<feature type="compositionally biased region" description="Polar residues" evidence="1">
    <location>
        <begin position="1"/>
        <end position="12"/>
    </location>
</feature>
<dbReference type="RefSeq" id="WP_134387597.1">
    <property type="nucleotide sequence ID" value="NZ_BMWW01000013.1"/>
</dbReference>
<dbReference type="InterPro" id="IPR036439">
    <property type="entry name" value="Dockerin_dom_sf"/>
</dbReference>
<dbReference type="Gene3D" id="3.40.390.10">
    <property type="entry name" value="Collagenase (Catalytic Domain)"/>
    <property type="match status" value="1"/>
</dbReference>
<dbReference type="EMBL" id="BMWW01000013">
    <property type="protein sequence ID" value="GGZ09370.1"/>
    <property type="molecule type" value="Genomic_DNA"/>
</dbReference>
<evidence type="ECO:0000256" key="2">
    <source>
        <dbReference type="SAM" id="SignalP"/>
    </source>
</evidence>
<reference evidence="4" key="1">
    <citation type="journal article" date="2014" name="Int. J. Syst. Evol. Microbiol.">
        <title>Complete genome sequence of Corynebacterium casei LMG S-19264T (=DSM 44701T), isolated from a smear-ripened cheese.</title>
        <authorList>
            <consortium name="US DOE Joint Genome Institute (JGI-PGF)"/>
            <person name="Walter F."/>
            <person name="Albersmeier A."/>
            <person name="Kalinowski J."/>
            <person name="Ruckert C."/>
        </authorList>
    </citation>
    <scope>NUCLEOTIDE SEQUENCE</scope>
    <source>
        <strain evidence="4">KCTC 12344</strain>
    </source>
</reference>
<reference evidence="5 6" key="2">
    <citation type="submission" date="2019-03" db="EMBL/GenBank/DDBJ databases">
        <title>Draft Genome Sequences of Six Type Strains of the Genus Massilia.</title>
        <authorList>
            <person name="Miess H."/>
            <person name="Frediansyhah A."/>
            <person name="Gross H."/>
        </authorList>
    </citation>
    <scope>NUCLEOTIDE SEQUENCE [LARGE SCALE GENOMIC DNA]</scope>
    <source>
        <strain evidence="5 6">DSM 17505</strain>
    </source>
</reference>
<dbReference type="PROSITE" id="PS51766">
    <property type="entry name" value="DOCKERIN"/>
    <property type="match status" value="1"/>
</dbReference>
<evidence type="ECO:0000313" key="4">
    <source>
        <dbReference type="EMBL" id="GGZ09370.1"/>
    </source>
</evidence>
<evidence type="ECO:0000256" key="1">
    <source>
        <dbReference type="SAM" id="MobiDB-lite"/>
    </source>
</evidence>
<feature type="chain" id="PRO_5043680442" description="Dockerin domain-containing protein" evidence="2">
    <location>
        <begin position="47"/>
        <end position="1006"/>
    </location>
</feature>
<keyword evidence="2" id="KW-0732">Signal</keyword>
<dbReference type="GO" id="GO:0000272">
    <property type="term" value="P:polysaccharide catabolic process"/>
    <property type="evidence" value="ECO:0007669"/>
    <property type="project" value="InterPro"/>
</dbReference>